<reference evidence="2" key="1">
    <citation type="submission" date="2018-07" db="EMBL/GenBank/DDBJ databases">
        <authorList>
            <person name="Peiro R."/>
            <person name="Begona"/>
            <person name="Cbmso G."/>
            <person name="Lopez M."/>
            <person name="Gonzalez S."/>
        </authorList>
    </citation>
    <scope>NUCLEOTIDE SEQUENCE [LARGE SCALE GENOMIC DNA]</scope>
</reference>
<proteinExistence type="predicted"/>
<sequence>MLRVRPSIALLVVICSILLVVSIQDLAASVRFGRVMQLARHLETGSPVSRGTVTGIAEMADEVVSGDYCRADIVRAGLTVKLAELDQRNSYHDYDAWAGALAAAENYLRHAIGCRPTDGNLWLRFAMVRRAVAEQPTEIAFLMQQSVYYAPAEQGVLVGRFAVWNDAAATTLQAARSAVETDLATVLRYGELPLIRQILQKPGHSLRPLVEAAVSSLSTERRAVLAGAKIGL</sequence>
<dbReference type="AlphaFoldDB" id="A0A376AI00"/>
<dbReference type="RefSeq" id="WP_115669945.1">
    <property type="nucleotide sequence ID" value="NZ_UEYP01000003.1"/>
</dbReference>
<dbReference type="EMBL" id="UEYP01000003">
    <property type="protein sequence ID" value="SSC67300.1"/>
    <property type="molecule type" value="Genomic_DNA"/>
</dbReference>
<dbReference type="Proteomes" id="UP000254764">
    <property type="component" value="Unassembled WGS sequence"/>
</dbReference>
<name>A0A376AI00_9HYPH</name>
<keyword evidence="2" id="KW-1185">Reference proteome</keyword>
<dbReference type="OrthoDB" id="7906121at2"/>
<accession>A0A376AI00</accession>
<protein>
    <submittedName>
        <fullName evidence="1">Uncharacterized protein</fullName>
    </submittedName>
</protein>
<evidence type="ECO:0000313" key="2">
    <source>
        <dbReference type="Proteomes" id="UP000254764"/>
    </source>
</evidence>
<evidence type="ECO:0000313" key="1">
    <source>
        <dbReference type="EMBL" id="SSC67300.1"/>
    </source>
</evidence>
<organism evidence="1 2">
    <name type="scientific">Ciceribacter selenitireducens ATCC BAA-1503</name>
    <dbReference type="NCBI Taxonomy" id="1336235"/>
    <lineage>
        <taxon>Bacteria</taxon>
        <taxon>Pseudomonadati</taxon>
        <taxon>Pseudomonadota</taxon>
        <taxon>Alphaproteobacteria</taxon>
        <taxon>Hyphomicrobiales</taxon>
        <taxon>Rhizobiaceae</taxon>
        <taxon>Ciceribacter</taxon>
    </lineage>
</organism>
<gene>
    <name evidence="1" type="ORF">RHIZ70_3008</name>
</gene>